<evidence type="ECO:0000256" key="2">
    <source>
        <dbReference type="ARBA" id="ARBA00023157"/>
    </source>
</evidence>
<keyword evidence="1" id="KW-0677">Repeat</keyword>
<proteinExistence type="predicted"/>
<dbReference type="AlphaFoldDB" id="A0A814T835"/>
<dbReference type="PROSITE" id="PS50948">
    <property type="entry name" value="PAN"/>
    <property type="match status" value="1"/>
</dbReference>
<dbReference type="GO" id="GO:0006508">
    <property type="term" value="P:proteolysis"/>
    <property type="evidence" value="ECO:0007669"/>
    <property type="project" value="InterPro"/>
</dbReference>
<dbReference type="Proteomes" id="UP000663864">
    <property type="component" value="Unassembled WGS sequence"/>
</dbReference>
<evidence type="ECO:0000259" key="3">
    <source>
        <dbReference type="PROSITE" id="PS50948"/>
    </source>
</evidence>
<accession>A0A814T835</accession>
<feature type="domain" description="Apple" evidence="3">
    <location>
        <begin position="94"/>
        <end position="169"/>
    </location>
</feature>
<evidence type="ECO:0000256" key="1">
    <source>
        <dbReference type="ARBA" id="ARBA00022737"/>
    </source>
</evidence>
<dbReference type="InterPro" id="IPR003609">
    <property type="entry name" value="Pan_app"/>
</dbReference>
<name>A0A814T835_9BILA</name>
<dbReference type="SMART" id="SM00223">
    <property type="entry name" value="APPLE"/>
    <property type="match status" value="2"/>
</dbReference>
<comment type="caution">
    <text evidence="4">The sequence shown here is derived from an EMBL/GenBank/DDBJ whole genome shotgun (WGS) entry which is preliminary data.</text>
</comment>
<organism evidence="4 5">
    <name type="scientific">Rotaria sordida</name>
    <dbReference type="NCBI Taxonomy" id="392033"/>
    <lineage>
        <taxon>Eukaryota</taxon>
        <taxon>Metazoa</taxon>
        <taxon>Spiralia</taxon>
        <taxon>Gnathifera</taxon>
        <taxon>Rotifera</taxon>
        <taxon>Eurotatoria</taxon>
        <taxon>Bdelloidea</taxon>
        <taxon>Philodinida</taxon>
        <taxon>Philodinidae</taxon>
        <taxon>Rotaria</taxon>
    </lineage>
</organism>
<gene>
    <name evidence="4" type="ORF">ZHD862_LOCUS20541</name>
</gene>
<protein>
    <recommendedName>
        <fullName evidence="3">Apple domain-containing protein</fullName>
    </recommendedName>
</protein>
<sequence length="291" mass="31842">MYRVSRWAVDTLKRSANIGDFLRKDEWDIPGNDISHSSIYASDYASCSVKCQETSGCKAFAYSPSTGQCWPKTSTGDGGKSNGDRISGYSSNMCGGFVRKDEWDIPGNDISHSSIYASDYANCCIKCQATSGCKAFAYSPSTGQCWPKTSTGDNGYSNSDRISGYNVNTLTYTHGIYTLAFVDEDNRMSATTRQGIIDTFFASYPQMCARFNPHSCARNVRMTIDPNYDGIAYVSSNGIVIGPWISNSPGGDDVVVHEAMHVVQSYPRYDPGWLTVLETVHDSVGSVFIQA</sequence>
<dbReference type="EMBL" id="CAJNOT010001173">
    <property type="protein sequence ID" value="CAF1158259.1"/>
    <property type="molecule type" value="Genomic_DNA"/>
</dbReference>
<dbReference type="Pfam" id="PF14295">
    <property type="entry name" value="PAN_4"/>
    <property type="match status" value="2"/>
</dbReference>
<dbReference type="GO" id="GO:0005576">
    <property type="term" value="C:extracellular region"/>
    <property type="evidence" value="ECO:0007669"/>
    <property type="project" value="InterPro"/>
</dbReference>
<evidence type="ECO:0000313" key="4">
    <source>
        <dbReference type="EMBL" id="CAF1158259.1"/>
    </source>
</evidence>
<dbReference type="SUPFAM" id="SSF57414">
    <property type="entry name" value="Hairpin loop containing domain-like"/>
    <property type="match status" value="1"/>
</dbReference>
<dbReference type="InterPro" id="IPR000177">
    <property type="entry name" value="Apple"/>
</dbReference>
<keyword evidence="2" id="KW-1015">Disulfide bond</keyword>
<dbReference type="Gene3D" id="3.50.4.10">
    <property type="entry name" value="Hepatocyte Growth Factor"/>
    <property type="match status" value="2"/>
</dbReference>
<evidence type="ECO:0000313" key="5">
    <source>
        <dbReference type="Proteomes" id="UP000663864"/>
    </source>
</evidence>
<reference evidence="4" key="1">
    <citation type="submission" date="2021-02" db="EMBL/GenBank/DDBJ databases">
        <authorList>
            <person name="Nowell W R."/>
        </authorList>
    </citation>
    <scope>NUCLEOTIDE SEQUENCE</scope>
</reference>